<accession>A0ABV9L4F1</accession>
<dbReference type="PANTHER" id="PTHR33803">
    <property type="entry name" value="IS1478 TRANSPOSASE"/>
    <property type="match status" value="1"/>
</dbReference>
<organism evidence="2 3">
    <name type="scientific">Dysgonomonas termitidis</name>
    <dbReference type="NCBI Taxonomy" id="1516126"/>
    <lineage>
        <taxon>Bacteria</taxon>
        <taxon>Pseudomonadati</taxon>
        <taxon>Bacteroidota</taxon>
        <taxon>Bacteroidia</taxon>
        <taxon>Bacteroidales</taxon>
        <taxon>Dysgonomonadaceae</taxon>
        <taxon>Dysgonomonas</taxon>
    </lineage>
</organism>
<keyword evidence="3" id="KW-1185">Reference proteome</keyword>
<feature type="non-terminal residue" evidence="2">
    <location>
        <position position="264"/>
    </location>
</feature>
<dbReference type="Proteomes" id="UP001596023">
    <property type="component" value="Unassembled WGS sequence"/>
</dbReference>
<dbReference type="RefSeq" id="WP_380002157.1">
    <property type="nucleotide sequence ID" value="NZ_JBHSGN010000225.1"/>
</dbReference>
<sequence length="264" mass="30156">MKKQRKSRALSPNYASPNQLVLSGFENPFDQQLDPGNRWVVLSHLIPWDEICNLYLKHVGVSSTGRPGLSPRVVLGSLMIKHLCNLDDRETVSQISENIYMQYFLGYCSFTHEAPFDASLFVDLRKRLGLDTINAINERIVQLKTGMEFVKKESDKDDSGIDPDEDSLSGGSANKGRIIFDATACPQDIAYPTDLNLLNEAREISENLIDQLYTHLLHDKKPRSYRKVARKRYLKTAQKKKKSKKEIRNSVRIQLGYLKRNINS</sequence>
<feature type="domain" description="Transposase InsH N-terminal" evidence="1">
    <location>
        <begin position="29"/>
        <end position="127"/>
    </location>
</feature>
<dbReference type="Pfam" id="PF05598">
    <property type="entry name" value="DUF772"/>
    <property type="match status" value="1"/>
</dbReference>
<protein>
    <submittedName>
        <fullName evidence="2">Transposase</fullName>
    </submittedName>
</protein>
<evidence type="ECO:0000313" key="2">
    <source>
        <dbReference type="EMBL" id="MFC4677209.1"/>
    </source>
</evidence>
<dbReference type="EMBL" id="JBHSGN010000225">
    <property type="protein sequence ID" value="MFC4677209.1"/>
    <property type="molecule type" value="Genomic_DNA"/>
</dbReference>
<evidence type="ECO:0000259" key="1">
    <source>
        <dbReference type="Pfam" id="PF05598"/>
    </source>
</evidence>
<dbReference type="PANTHER" id="PTHR33803:SF3">
    <property type="entry name" value="BLL1974 PROTEIN"/>
    <property type="match status" value="1"/>
</dbReference>
<proteinExistence type="predicted"/>
<gene>
    <name evidence="2" type="ORF">ACFO6W_26370</name>
</gene>
<dbReference type="InterPro" id="IPR008490">
    <property type="entry name" value="Transposase_InsH_N"/>
</dbReference>
<name>A0ABV9L4F1_9BACT</name>
<reference evidence="3" key="1">
    <citation type="journal article" date="2019" name="Int. J. Syst. Evol. Microbiol.">
        <title>The Global Catalogue of Microorganisms (GCM) 10K type strain sequencing project: providing services to taxonomists for standard genome sequencing and annotation.</title>
        <authorList>
            <consortium name="The Broad Institute Genomics Platform"/>
            <consortium name="The Broad Institute Genome Sequencing Center for Infectious Disease"/>
            <person name="Wu L."/>
            <person name="Ma J."/>
        </authorList>
    </citation>
    <scope>NUCLEOTIDE SEQUENCE [LARGE SCALE GENOMIC DNA]</scope>
    <source>
        <strain evidence="3">CCUG 66188</strain>
    </source>
</reference>
<evidence type="ECO:0000313" key="3">
    <source>
        <dbReference type="Proteomes" id="UP001596023"/>
    </source>
</evidence>
<comment type="caution">
    <text evidence="2">The sequence shown here is derived from an EMBL/GenBank/DDBJ whole genome shotgun (WGS) entry which is preliminary data.</text>
</comment>